<dbReference type="InterPro" id="IPR003230">
    <property type="entry name" value="DltC"/>
</dbReference>
<accession>A0A927YPK8</accession>
<keyword evidence="4 5" id="KW-0961">Cell wall biogenesis/degradation</keyword>
<evidence type="ECO:0000259" key="6">
    <source>
        <dbReference type="PROSITE" id="PS50075"/>
    </source>
</evidence>
<keyword evidence="1 5" id="KW-0596">Phosphopantetheine</keyword>
<dbReference type="InterPro" id="IPR009081">
    <property type="entry name" value="PP-bd_ACP"/>
</dbReference>
<dbReference type="NCBIfam" id="TIGR01688">
    <property type="entry name" value="dltC"/>
    <property type="match status" value="1"/>
</dbReference>
<dbReference type="AlphaFoldDB" id="A0A927YPK8"/>
<comment type="PTM">
    <text evidence="5">4'-phosphopantetheine is transferred from CoA to a specific serine of apo-DCP.</text>
</comment>
<dbReference type="InterPro" id="IPR036736">
    <property type="entry name" value="ACP-like_sf"/>
</dbReference>
<dbReference type="GO" id="GO:0005737">
    <property type="term" value="C:cytoplasm"/>
    <property type="evidence" value="ECO:0007669"/>
    <property type="project" value="UniProtKB-SubCell"/>
</dbReference>
<evidence type="ECO:0000313" key="7">
    <source>
        <dbReference type="EMBL" id="MBE5918603.1"/>
    </source>
</evidence>
<dbReference type="GO" id="GO:0036370">
    <property type="term" value="F:D-alanyl carrier activity"/>
    <property type="evidence" value="ECO:0007669"/>
    <property type="project" value="UniProtKB-UniRule"/>
</dbReference>
<evidence type="ECO:0000256" key="2">
    <source>
        <dbReference type="ARBA" id="ARBA00022490"/>
    </source>
</evidence>
<comment type="pathway">
    <text evidence="5">Cell wall biogenesis; lipoteichoic acid biosynthesis.</text>
</comment>
<dbReference type="PROSITE" id="PS50075">
    <property type="entry name" value="CARRIER"/>
    <property type="match status" value="1"/>
</dbReference>
<feature type="modified residue" description="O-(pantetheine 4'-phosphoryl)serine" evidence="5">
    <location>
        <position position="34"/>
    </location>
</feature>
<protein>
    <recommendedName>
        <fullName evidence="5">D-alanyl carrier protein</fullName>
        <shortName evidence="5">DCP</shortName>
    </recommendedName>
    <alternativeName>
        <fullName evidence="5">D-alanine--poly(phosphoribitol) ligase subunit 2</fullName>
    </alternativeName>
</protein>
<keyword evidence="7" id="KW-0436">Ligase</keyword>
<comment type="function">
    <text evidence="5">Carrier protein involved in the D-alanylation of lipoteichoic acid (LTA). The loading of thioester-linked D-alanine onto DltC is catalyzed by D-alanine--D-alanyl carrier protein ligase DltA. The DltC-carried D-alanyl group is further transferred to cell membrane phosphatidylglycerol (PG) by forming an ester bond, probably catalyzed by DltD. D-alanylation of LTA plays an important role in modulating the properties of the cell wall in Gram-positive bacteria, influencing the net charge of the cell wall.</text>
</comment>
<dbReference type="EMBL" id="SVER01000004">
    <property type="protein sequence ID" value="MBE5918603.1"/>
    <property type="molecule type" value="Genomic_DNA"/>
</dbReference>
<dbReference type="SUPFAM" id="SSF47336">
    <property type="entry name" value="ACP-like"/>
    <property type="match status" value="1"/>
</dbReference>
<evidence type="ECO:0000256" key="3">
    <source>
        <dbReference type="ARBA" id="ARBA00022553"/>
    </source>
</evidence>
<gene>
    <name evidence="5 7" type="primary">dltC</name>
    <name evidence="7" type="ORF">E7272_02055</name>
</gene>
<evidence type="ECO:0000313" key="8">
    <source>
        <dbReference type="Proteomes" id="UP000766246"/>
    </source>
</evidence>
<keyword evidence="2 5" id="KW-0963">Cytoplasm</keyword>
<dbReference type="GO" id="GO:0016874">
    <property type="term" value="F:ligase activity"/>
    <property type="evidence" value="ECO:0007669"/>
    <property type="project" value="UniProtKB-KW"/>
</dbReference>
<dbReference type="GO" id="GO:0071555">
    <property type="term" value="P:cell wall organization"/>
    <property type="evidence" value="ECO:0007669"/>
    <property type="project" value="UniProtKB-KW"/>
</dbReference>
<sequence>MEQKILDLIYEVCDDKIIYTKKDVNMFDTGLLESMDFIELLMSIEEEFDIEIPPEDIKKDEMATPNMLVAFVEARL</sequence>
<feature type="domain" description="Carrier" evidence="6">
    <location>
        <begin position="1"/>
        <end position="76"/>
    </location>
</feature>
<dbReference type="Pfam" id="PF00550">
    <property type="entry name" value="PP-binding"/>
    <property type="match status" value="1"/>
</dbReference>
<name>A0A927YPK8_9FIRM</name>
<dbReference type="Gene3D" id="1.10.1200.10">
    <property type="entry name" value="ACP-like"/>
    <property type="match status" value="1"/>
</dbReference>
<comment type="subcellular location">
    <subcellularLocation>
        <location evidence="5">Cytoplasm</location>
    </subcellularLocation>
</comment>
<comment type="similarity">
    <text evidence="5">Belongs to the DltC family.</text>
</comment>
<comment type="caution">
    <text evidence="7">The sequence shown here is derived from an EMBL/GenBank/DDBJ whole genome shotgun (WGS) entry which is preliminary data.</text>
</comment>
<evidence type="ECO:0000256" key="5">
    <source>
        <dbReference type="HAMAP-Rule" id="MF_00565"/>
    </source>
</evidence>
<reference evidence="7" key="1">
    <citation type="submission" date="2019-04" db="EMBL/GenBank/DDBJ databases">
        <title>Evolution of Biomass-Degrading Anaerobic Consortia Revealed by Metagenomics.</title>
        <authorList>
            <person name="Peng X."/>
        </authorList>
    </citation>
    <scope>NUCLEOTIDE SEQUENCE</scope>
    <source>
        <strain evidence="7">SIG311</strain>
    </source>
</reference>
<proteinExistence type="inferred from homology"/>
<evidence type="ECO:0000256" key="4">
    <source>
        <dbReference type="ARBA" id="ARBA00023316"/>
    </source>
</evidence>
<dbReference type="HAMAP" id="MF_00565">
    <property type="entry name" value="DltC"/>
    <property type="match status" value="1"/>
</dbReference>
<dbReference type="NCBIfam" id="NF003464">
    <property type="entry name" value="PRK05087.1"/>
    <property type="match status" value="1"/>
</dbReference>
<organism evidence="7 8">
    <name type="scientific">Pseudobutyrivibrio ruminis</name>
    <dbReference type="NCBI Taxonomy" id="46206"/>
    <lineage>
        <taxon>Bacteria</taxon>
        <taxon>Bacillati</taxon>
        <taxon>Bacillota</taxon>
        <taxon>Clostridia</taxon>
        <taxon>Lachnospirales</taxon>
        <taxon>Lachnospiraceae</taxon>
        <taxon>Pseudobutyrivibrio</taxon>
    </lineage>
</organism>
<dbReference type="GO" id="GO:0070395">
    <property type="term" value="P:lipoteichoic acid biosynthetic process"/>
    <property type="evidence" value="ECO:0007669"/>
    <property type="project" value="UniProtKB-UniRule"/>
</dbReference>
<dbReference type="Proteomes" id="UP000766246">
    <property type="component" value="Unassembled WGS sequence"/>
</dbReference>
<evidence type="ECO:0000256" key="1">
    <source>
        <dbReference type="ARBA" id="ARBA00022450"/>
    </source>
</evidence>
<keyword evidence="3 5" id="KW-0597">Phosphoprotein</keyword>